<accession>A0A0M8P4F6</accession>
<protein>
    <submittedName>
        <fullName evidence="1">Uncharacterized protein</fullName>
    </submittedName>
</protein>
<evidence type="ECO:0000313" key="1">
    <source>
        <dbReference type="EMBL" id="KOS44928.1"/>
    </source>
</evidence>
<evidence type="ECO:0000313" key="2">
    <source>
        <dbReference type="Proteomes" id="UP000037696"/>
    </source>
</evidence>
<dbReference type="EMBL" id="LHQQ01000052">
    <property type="protein sequence ID" value="KOS44928.1"/>
    <property type="molecule type" value="Genomic_DNA"/>
</dbReference>
<gene>
    <name evidence="1" type="ORF">ACN38_g4154</name>
</gene>
<dbReference type="Proteomes" id="UP000037696">
    <property type="component" value="Unassembled WGS sequence"/>
</dbReference>
<sequence>MEQLRFSRFYIILSNPPEYLCFRIHLAFPNHIRSRPGRLALFGPESIVCAPSSLCAPGIPPGQLQFEISLVHYESGQLQHHPVHFIIGRFPSPQLQNIQIRASEPKEETHWL</sequence>
<proteinExistence type="predicted"/>
<organism evidence="1 2">
    <name type="scientific">Penicillium nordicum</name>
    <dbReference type="NCBI Taxonomy" id="229535"/>
    <lineage>
        <taxon>Eukaryota</taxon>
        <taxon>Fungi</taxon>
        <taxon>Dikarya</taxon>
        <taxon>Ascomycota</taxon>
        <taxon>Pezizomycotina</taxon>
        <taxon>Eurotiomycetes</taxon>
        <taxon>Eurotiomycetidae</taxon>
        <taxon>Eurotiales</taxon>
        <taxon>Aspergillaceae</taxon>
        <taxon>Penicillium</taxon>
    </lineage>
</organism>
<keyword evidence="2" id="KW-1185">Reference proteome</keyword>
<reference evidence="1 2" key="1">
    <citation type="submission" date="2015-08" db="EMBL/GenBank/DDBJ databases">
        <title>Genome sequencing of Penicillium nordicum.</title>
        <authorList>
            <person name="Nguyen H.D."/>
            <person name="Seifert K.A."/>
        </authorList>
    </citation>
    <scope>NUCLEOTIDE SEQUENCE [LARGE SCALE GENOMIC DNA]</scope>
    <source>
        <strain evidence="1 2">DAOMC 185683</strain>
    </source>
</reference>
<dbReference type="AlphaFoldDB" id="A0A0M8P4F6"/>
<comment type="caution">
    <text evidence="1">The sequence shown here is derived from an EMBL/GenBank/DDBJ whole genome shotgun (WGS) entry which is preliminary data.</text>
</comment>
<name>A0A0M8P4F6_9EURO</name>